<evidence type="ECO:0000256" key="5">
    <source>
        <dbReference type="HAMAP-Rule" id="MF_00014"/>
    </source>
</evidence>
<name>A0A0D5A3W9_PROMR</name>
<protein>
    <recommendedName>
        <fullName evidence="5">Ribosome maturation factor RimM</fullName>
    </recommendedName>
</protein>
<dbReference type="InterPro" id="IPR009000">
    <property type="entry name" value="Transl_B-barrel_sf"/>
</dbReference>
<dbReference type="Pfam" id="PF24986">
    <property type="entry name" value="PRC_RimM"/>
    <property type="match status" value="1"/>
</dbReference>
<dbReference type="AlphaFoldDB" id="A0A0D5A3W9"/>
<dbReference type="InterPro" id="IPR036976">
    <property type="entry name" value="RimM_N_sf"/>
</dbReference>
<comment type="subunit">
    <text evidence="5">Binds ribosomal protein uS19.</text>
</comment>
<dbReference type="InterPro" id="IPR002676">
    <property type="entry name" value="RimM_N"/>
</dbReference>
<feature type="domain" description="Ribosome maturation factor RimM PRC barrel" evidence="7">
    <location>
        <begin position="106"/>
        <end position="173"/>
    </location>
</feature>
<gene>
    <name evidence="5" type="primary">rimM</name>
    <name evidence="8" type="ORF">FA03_0084</name>
</gene>
<feature type="domain" description="RimM N-terminal" evidence="6">
    <location>
        <begin position="10"/>
        <end position="93"/>
    </location>
</feature>
<evidence type="ECO:0000259" key="6">
    <source>
        <dbReference type="Pfam" id="PF01782"/>
    </source>
</evidence>
<dbReference type="InterPro" id="IPR056792">
    <property type="entry name" value="PRC_RimM"/>
</dbReference>
<dbReference type="PANTHER" id="PTHR33692:SF1">
    <property type="entry name" value="RIBOSOME MATURATION FACTOR RIMM"/>
    <property type="match status" value="1"/>
</dbReference>
<comment type="function">
    <text evidence="5">An accessory protein needed during the final step in the assembly of 30S ribosomal subunit, possibly for assembly of the head region. Essential for efficient processing of 16S rRNA. May be needed both before and after RbfA during the maturation of 16S rRNA. It has affinity for free ribosomal 30S subunits but not for 70S ribosomes.</text>
</comment>
<dbReference type="InterPro" id="IPR011033">
    <property type="entry name" value="PRC_barrel-like_sf"/>
</dbReference>
<evidence type="ECO:0000313" key="8">
    <source>
        <dbReference type="EMBL" id="AJW30916.1"/>
    </source>
</evidence>
<dbReference type="HAMAP" id="MF_00014">
    <property type="entry name" value="Ribosome_mat_RimM"/>
    <property type="match status" value="1"/>
</dbReference>
<keyword evidence="3 5" id="KW-0698">rRNA processing</keyword>
<dbReference type="EMBL" id="KJ947871">
    <property type="protein sequence ID" value="AJW30916.1"/>
    <property type="molecule type" value="Genomic_DNA"/>
</dbReference>
<sequence length="176" mass="19947">MIENDKWISIGEIVAPQGLRGNIRVKPSSDFPERFTNPGKRWIQKNNELPTEIKLNKGTLIPGKAIYVLSIEGVSNRRSAEEMIGWKLVIPIDSRPLLSKDEYHYFDLIGLEARRGPEKTLIGYVTDLIKGGNDLLEIELVEGKKVLVPFVKEIVPEIEIKEKWLLINPPPGLLEL</sequence>
<dbReference type="Gene3D" id="2.30.30.240">
    <property type="entry name" value="PRC-barrel domain"/>
    <property type="match status" value="1"/>
</dbReference>
<evidence type="ECO:0000259" key="7">
    <source>
        <dbReference type="Pfam" id="PF24986"/>
    </source>
</evidence>
<keyword evidence="1 5" id="KW-0963">Cytoplasm</keyword>
<dbReference type="GO" id="GO:0005840">
    <property type="term" value="C:ribosome"/>
    <property type="evidence" value="ECO:0007669"/>
    <property type="project" value="InterPro"/>
</dbReference>
<dbReference type="SUPFAM" id="SSF50447">
    <property type="entry name" value="Translation proteins"/>
    <property type="match status" value="1"/>
</dbReference>
<keyword evidence="2 5" id="KW-0690">Ribosome biogenesis</keyword>
<dbReference type="Pfam" id="PF01782">
    <property type="entry name" value="RimM"/>
    <property type="match status" value="1"/>
</dbReference>
<evidence type="ECO:0000256" key="3">
    <source>
        <dbReference type="ARBA" id="ARBA00022552"/>
    </source>
</evidence>
<comment type="subcellular location">
    <subcellularLocation>
        <location evidence="5">Cytoplasm</location>
    </subcellularLocation>
</comment>
<comment type="similarity">
    <text evidence="5">Belongs to the RimM family.</text>
</comment>
<evidence type="ECO:0000256" key="1">
    <source>
        <dbReference type="ARBA" id="ARBA00022490"/>
    </source>
</evidence>
<dbReference type="Gene3D" id="2.40.30.60">
    <property type="entry name" value="RimM"/>
    <property type="match status" value="1"/>
</dbReference>
<keyword evidence="4 5" id="KW-0143">Chaperone</keyword>
<dbReference type="NCBIfam" id="TIGR02273">
    <property type="entry name" value="16S_RimM"/>
    <property type="match status" value="1"/>
</dbReference>
<evidence type="ECO:0000256" key="4">
    <source>
        <dbReference type="ARBA" id="ARBA00023186"/>
    </source>
</evidence>
<reference evidence="8" key="1">
    <citation type="submission" date="2014-06" db="EMBL/GenBank/DDBJ databases">
        <authorList>
            <person name="Berube P.M."/>
        </authorList>
    </citation>
    <scope>NUCLEOTIDE SEQUENCE</scope>
    <source>
        <strain evidence="8">P0903-H212</strain>
    </source>
</reference>
<dbReference type="SUPFAM" id="SSF50346">
    <property type="entry name" value="PRC-barrel domain"/>
    <property type="match status" value="1"/>
</dbReference>
<proteinExistence type="inferred from homology"/>
<dbReference type="GO" id="GO:0006364">
    <property type="term" value="P:rRNA processing"/>
    <property type="evidence" value="ECO:0007669"/>
    <property type="project" value="UniProtKB-UniRule"/>
</dbReference>
<organism evidence="8">
    <name type="scientific">Prochlorococcus marinus str. P0903-H212</name>
    <dbReference type="NCBI Taxonomy" id="1622208"/>
    <lineage>
        <taxon>Bacteria</taxon>
        <taxon>Bacillati</taxon>
        <taxon>Cyanobacteriota</taxon>
        <taxon>Cyanophyceae</taxon>
        <taxon>Synechococcales</taxon>
        <taxon>Prochlorococcaceae</taxon>
        <taxon>Prochlorococcus</taxon>
    </lineage>
</organism>
<dbReference type="PANTHER" id="PTHR33692">
    <property type="entry name" value="RIBOSOME MATURATION FACTOR RIMM"/>
    <property type="match status" value="1"/>
</dbReference>
<accession>A0A0D5A3W9</accession>
<comment type="domain">
    <text evidence="5">The PRC barrel domain binds ribosomal protein uS19.</text>
</comment>
<dbReference type="GO" id="GO:0042274">
    <property type="term" value="P:ribosomal small subunit biogenesis"/>
    <property type="evidence" value="ECO:0007669"/>
    <property type="project" value="UniProtKB-UniRule"/>
</dbReference>
<dbReference type="InterPro" id="IPR011961">
    <property type="entry name" value="RimM"/>
</dbReference>
<evidence type="ECO:0000256" key="2">
    <source>
        <dbReference type="ARBA" id="ARBA00022517"/>
    </source>
</evidence>
<dbReference type="GO" id="GO:0005737">
    <property type="term" value="C:cytoplasm"/>
    <property type="evidence" value="ECO:0007669"/>
    <property type="project" value="UniProtKB-SubCell"/>
</dbReference>
<dbReference type="GO" id="GO:0043022">
    <property type="term" value="F:ribosome binding"/>
    <property type="evidence" value="ECO:0007669"/>
    <property type="project" value="InterPro"/>
</dbReference>